<feature type="region of interest" description="Disordered" evidence="1">
    <location>
        <begin position="234"/>
        <end position="255"/>
    </location>
</feature>
<dbReference type="EMBL" id="BAABBO010000022">
    <property type="protein sequence ID" value="GAA3978651.1"/>
    <property type="molecule type" value="Genomic_DNA"/>
</dbReference>
<evidence type="ECO:0000256" key="2">
    <source>
        <dbReference type="SAM" id="Phobius"/>
    </source>
</evidence>
<keyword evidence="4" id="KW-1185">Reference proteome</keyword>
<proteinExistence type="predicted"/>
<feature type="transmembrane region" description="Helical" evidence="2">
    <location>
        <begin position="42"/>
        <end position="65"/>
    </location>
</feature>
<evidence type="ECO:0000256" key="1">
    <source>
        <dbReference type="SAM" id="MobiDB-lite"/>
    </source>
</evidence>
<keyword evidence="2" id="KW-0472">Membrane</keyword>
<name>A0ABP7Q9K4_9GAMM</name>
<sequence>MQGSAPAELDSQRTGYFSSVVQRWVSRRLPPQSRIRLGHKNVFILPTRWGLMFLMTVVLVLIAGINYQNSMILATAFLFFAVFVVHIHMSFNNFAGLTVAFHDAEPAHAGEEALVNLTVCSTRAAGTDSGSGRGTPATGDRHVAIQLGWPASTASIRYQLIHTGLPSTDQAGEPGSESELQSTTLPIKCLRRGIQRAPRLLATSVYPLGLVRVWSWLDLDIEVLVYPRPIHGEANGADAESEGDSQPDRKLRQQQPVDFDGLRNYELGESRSRIAWKKYAQQGVLYTKLFSSESADPVWIDQAAYAGRDVELQMSNLCAEVLMRDQGHQPYGLRLGKWKLAPGLGPQHRQEALEALARYPELTPNA</sequence>
<feature type="transmembrane region" description="Helical" evidence="2">
    <location>
        <begin position="71"/>
        <end position="91"/>
    </location>
</feature>
<evidence type="ECO:0000313" key="3">
    <source>
        <dbReference type="EMBL" id="GAA3978651.1"/>
    </source>
</evidence>
<evidence type="ECO:0000313" key="4">
    <source>
        <dbReference type="Proteomes" id="UP001501337"/>
    </source>
</evidence>
<dbReference type="PANTHER" id="PTHR34351:SF1">
    <property type="entry name" value="SLR1927 PROTEIN"/>
    <property type="match status" value="1"/>
</dbReference>
<keyword evidence="2" id="KW-1133">Transmembrane helix</keyword>
<keyword evidence="2" id="KW-0812">Transmembrane</keyword>
<comment type="caution">
    <text evidence="3">The sequence shown here is derived from an EMBL/GenBank/DDBJ whole genome shotgun (WGS) entry which is preliminary data.</text>
</comment>
<gene>
    <name evidence="3" type="ORF">GCM10022278_39110</name>
</gene>
<dbReference type="PANTHER" id="PTHR34351">
    <property type="entry name" value="SLR1927 PROTEIN-RELATED"/>
    <property type="match status" value="1"/>
</dbReference>
<reference evidence="4" key="1">
    <citation type="journal article" date="2019" name="Int. J. Syst. Evol. Microbiol.">
        <title>The Global Catalogue of Microorganisms (GCM) 10K type strain sequencing project: providing services to taxonomists for standard genome sequencing and annotation.</title>
        <authorList>
            <consortium name="The Broad Institute Genomics Platform"/>
            <consortium name="The Broad Institute Genome Sequencing Center for Infectious Disease"/>
            <person name="Wu L."/>
            <person name="Ma J."/>
        </authorList>
    </citation>
    <scope>NUCLEOTIDE SEQUENCE [LARGE SCALE GENOMIC DNA]</scope>
    <source>
        <strain evidence="4">JCM 17555</strain>
    </source>
</reference>
<protein>
    <submittedName>
        <fullName evidence="3">DUF58 domain-containing protein</fullName>
    </submittedName>
</protein>
<accession>A0ABP7Q9K4</accession>
<organism evidence="3 4">
    <name type="scientific">Allohahella marinimesophila</name>
    <dbReference type="NCBI Taxonomy" id="1054972"/>
    <lineage>
        <taxon>Bacteria</taxon>
        <taxon>Pseudomonadati</taxon>
        <taxon>Pseudomonadota</taxon>
        <taxon>Gammaproteobacteria</taxon>
        <taxon>Oceanospirillales</taxon>
        <taxon>Hahellaceae</taxon>
        <taxon>Allohahella</taxon>
    </lineage>
</organism>
<dbReference type="Proteomes" id="UP001501337">
    <property type="component" value="Unassembled WGS sequence"/>
</dbReference>